<evidence type="ECO:0000313" key="2">
    <source>
        <dbReference type="Proteomes" id="UP001055101"/>
    </source>
</evidence>
<dbReference type="Proteomes" id="UP001055101">
    <property type="component" value="Unassembled WGS sequence"/>
</dbReference>
<evidence type="ECO:0000313" key="1">
    <source>
        <dbReference type="EMBL" id="GJE57376.1"/>
    </source>
</evidence>
<sequence length="218" mass="23897">MTWLVFGDSHIGTIRHAADSGWLERECEFTGVAGATAVGLRNPNSATNALDIFREHLLPPRRNAVPVMLLGEVDCGFVIWWRAVRLGEGVEAQLEASLAAYAEFVDALLAAGYPTVVITGATVPTIRDGQEWGDVANKRREVAVPLRERTQLTLRYNARLAGLAAERGCPFIDISPKLLNPETGVVDDRFRSDDPLDHHLHVERAGRLWAEALSAVLP</sequence>
<name>A0ABQ4TPZ4_9HYPH</name>
<protein>
    <recommendedName>
        <fullName evidence="3">SGNH/GDSL hydrolase family protein</fullName>
    </recommendedName>
</protein>
<accession>A0ABQ4TPZ4</accession>
<dbReference type="SUPFAM" id="SSF52266">
    <property type="entry name" value="SGNH hydrolase"/>
    <property type="match status" value="1"/>
</dbReference>
<dbReference type="Gene3D" id="3.40.50.1110">
    <property type="entry name" value="SGNH hydrolase"/>
    <property type="match status" value="1"/>
</dbReference>
<reference evidence="1" key="2">
    <citation type="submission" date="2021-08" db="EMBL/GenBank/DDBJ databases">
        <authorList>
            <person name="Tani A."/>
            <person name="Ola A."/>
            <person name="Ogura Y."/>
            <person name="Katsura K."/>
            <person name="Hayashi T."/>
        </authorList>
    </citation>
    <scope>NUCLEOTIDE SEQUENCE</scope>
    <source>
        <strain evidence="1">DSM 23674</strain>
    </source>
</reference>
<reference evidence="1" key="1">
    <citation type="journal article" date="2021" name="Front. Microbiol.">
        <title>Comprehensive Comparative Genomics and Phenotyping of Methylobacterium Species.</title>
        <authorList>
            <person name="Alessa O."/>
            <person name="Ogura Y."/>
            <person name="Fujitani Y."/>
            <person name="Takami H."/>
            <person name="Hayashi T."/>
            <person name="Sahin N."/>
            <person name="Tani A."/>
        </authorList>
    </citation>
    <scope>NUCLEOTIDE SEQUENCE</scope>
    <source>
        <strain evidence="1">DSM 23674</strain>
    </source>
</reference>
<keyword evidence="2" id="KW-1185">Reference proteome</keyword>
<dbReference type="RefSeq" id="WP_238232716.1">
    <property type="nucleotide sequence ID" value="NZ_BPRA01000022.1"/>
</dbReference>
<proteinExistence type="predicted"/>
<dbReference type="InterPro" id="IPR036514">
    <property type="entry name" value="SGNH_hydro_sf"/>
</dbReference>
<organism evidence="1 2">
    <name type="scientific">Methylobacterium thuringiense</name>
    <dbReference type="NCBI Taxonomy" id="1003091"/>
    <lineage>
        <taxon>Bacteria</taxon>
        <taxon>Pseudomonadati</taxon>
        <taxon>Pseudomonadota</taxon>
        <taxon>Alphaproteobacteria</taxon>
        <taxon>Hyphomicrobiales</taxon>
        <taxon>Methylobacteriaceae</taxon>
        <taxon>Methylobacterium</taxon>
    </lineage>
</organism>
<gene>
    <name evidence="1" type="ORF">EKPJFOCH_3890</name>
</gene>
<dbReference type="EMBL" id="BPRA01000022">
    <property type="protein sequence ID" value="GJE57376.1"/>
    <property type="molecule type" value="Genomic_DNA"/>
</dbReference>
<evidence type="ECO:0008006" key="3">
    <source>
        <dbReference type="Google" id="ProtNLM"/>
    </source>
</evidence>
<comment type="caution">
    <text evidence="1">The sequence shown here is derived from an EMBL/GenBank/DDBJ whole genome shotgun (WGS) entry which is preliminary data.</text>
</comment>